<dbReference type="InterPro" id="IPR050266">
    <property type="entry name" value="AB_hydrolase_sf"/>
</dbReference>
<dbReference type="Pfam" id="PF12697">
    <property type="entry name" value="Abhydrolase_6"/>
    <property type="match status" value="1"/>
</dbReference>
<proteinExistence type="predicted"/>
<dbReference type="Proteomes" id="UP001596101">
    <property type="component" value="Unassembled WGS sequence"/>
</dbReference>
<dbReference type="GO" id="GO:0016787">
    <property type="term" value="F:hydrolase activity"/>
    <property type="evidence" value="ECO:0007669"/>
    <property type="project" value="UniProtKB-KW"/>
</dbReference>
<reference evidence="3" key="1">
    <citation type="journal article" date="2019" name="Int. J. Syst. Evol. Microbiol.">
        <title>The Global Catalogue of Microorganisms (GCM) 10K type strain sequencing project: providing services to taxonomists for standard genome sequencing and annotation.</title>
        <authorList>
            <consortium name="The Broad Institute Genomics Platform"/>
            <consortium name="The Broad Institute Genome Sequencing Center for Infectious Disease"/>
            <person name="Wu L."/>
            <person name="Ma J."/>
        </authorList>
    </citation>
    <scope>NUCLEOTIDE SEQUENCE [LARGE SCALE GENOMIC DNA]</scope>
    <source>
        <strain evidence="3">CCUG 43111</strain>
    </source>
</reference>
<feature type="domain" description="AB hydrolase-1" evidence="1">
    <location>
        <begin position="31"/>
        <end position="249"/>
    </location>
</feature>
<dbReference type="PANTHER" id="PTHR43798:SF33">
    <property type="entry name" value="HYDROLASE, PUTATIVE (AFU_ORTHOLOGUE AFUA_2G14860)-RELATED"/>
    <property type="match status" value="1"/>
</dbReference>
<gene>
    <name evidence="2" type="ORF">ACFPQ5_11120</name>
</gene>
<dbReference type="Gene3D" id="3.40.50.1820">
    <property type="entry name" value="alpha/beta hydrolase"/>
    <property type="match status" value="1"/>
</dbReference>
<organism evidence="2 3">
    <name type="scientific">Massilia suwonensis</name>
    <dbReference type="NCBI Taxonomy" id="648895"/>
    <lineage>
        <taxon>Bacteria</taxon>
        <taxon>Pseudomonadati</taxon>
        <taxon>Pseudomonadota</taxon>
        <taxon>Betaproteobacteria</taxon>
        <taxon>Burkholderiales</taxon>
        <taxon>Oxalobacteraceae</taxon>
        <taxon>Telluria group</taxon>
        <taxon>Massilia</taxon>
    </lineage>
</organism>
<dbReference type="InterPro" id="IPR000073">
    <property type="entry name" value="AB_hydrolase_1"/>
</dbReference>
<sequence length="261" mass="28841">MSAFAHLGLGGAALRLEYQWVGVADSPHPTLVFLHEGLGSIALWKDFPEQLCQAAGMRGLVFSREGYGRSTPRPHKERWPVGFMHRQAWEVVPALLQELGIERPWLFGHSDGASIALLHAARFAVSGVIVAAPHIMVEDISVSSIAAAREAYLEGGLRARLARYHEDIDSAFWGWNDVWLDPAFRAWDIRDQLPAIAAPLLAIQGEDDEYGTLEQIYGIARLAPQTQLLVLPQCGHSPHRDQAGRLIDAATRFMTGTNRSH</sequence>
<protein>
    <submittedName>
        <fullName evidence="2">Alpha/beta fold hydrolase</fullName>
    </submittedName>
</protein>
<dbReference type="RefSeq" id="WP_379755002.1">
    <property type="nucleotide sequence ID" value="NZ_JBHSMR010000013.1"/>
</dbReference>
<name>A0ABW0MLP0_9BURK</name>
<dbReference type="InterPro" id="IPR029058">
    <property type="entry name" value="AB_hydrolase_fold"/>
</dbReference>
<accession>A0ABW0MLP0</accession>
<comment type="caution">
    <text evidence="2">The sequence shown here is derived from an EMBL/GenBank/DDBJ whole genome shotgun (WGS) entry which is preliminary data.</text>
</comment>
<dbReference type="SUPFAM" id="SSF53474">
    <property type="entry name" value="alpha/beta-Hydrolases"/>
    <property type="match status" value="1"/>
</dbReference>
<keyword evidence="3" id="KW-1185">Reference proteome</keyword>
<keyword evidence="2" id="KW-0378">Hydrolase</keyword>
<dbReference type="PANTHER" id="PTHR43798">
    <property type="entry name" value="MONOACYLGLYCEROL LIPASE"/>
    <property type="match status" value="1"/>
</dbReference>
<evidence type="ECO:0000259" key="1">
    <source>
        <dbReference type="Pfam" id="PF12697"/>
    </source>
</evidence>
<evidence type="ECO:0000313" key="2">
    <source>
        <dbReference type="EMBL" id="MFC5478745.1"/>
    </source>
</evidence>
<dbReference type="EMBL" id="JBHSMR010000013">
    <property type="protein sequence ID" value="MFC5478745.1"/>
    <property type="molecule type" value="Genomic_DNA"/>
</dbReference>
<evidence type="ECO:0000313" key="3">
    <source>
        <dbReference type="Proteomes" id="UP001596101"/>
    </source>
</evidence>